<protein>
    <recommendedName>
        <fullName evidence="2">HPt domain-containing protein</fullName>
    </recommendedName>
</protein>
<dbReference type="GO" id="GO:0000160">
    <property type="term" value="P:phosphorelay signal transduction system"/>
    <property type="evidence" value="ECO:0007669"/>
    <property type="project" value="UniProtKB-KW"/>
</dbReference>
<dbReference type="SUPFAM" id="SSF47226">
    <property type="entry name" value="Histidine-containing phosphotransfer domain, HPT domain"/>
    <property type="match status" value="1"/>
</dbReference>
<sequence length="109" mass="11418">MQGHGFESALDRIRQRFVATLPAQRAALAGPLSARGAALAQARQEAIEAAHRISGTAETLGFADLGDAARSCELTLCETPPGAKKARPAEIDALRNVIVSADIVLHDFG</sequence>
<accession>A0A0W7WIM4</accession>
<name>A0A0W7WIM4_9RHOB</name>
<dbReference type="InterPro" id="IPR008207">
    <property type="entry name" value="Sig_transdc_His_kin_Hpt_dom"/>
</dbReference>
<comment type="caution">
    <text evidence="3">The sequence shown here is derived from an EMBL/GenBank/DDBJ whole genome shotgun (WGS) entry which is preliminary data.</text>
</comment>
<dbReference type="STRING" id="1685382.AVJ23_13385"/>
<gene>
    <name evidence="3" type="ORF">AVJ23_13385</name>
</gene>
<keyword evidence="4" id="KW-1185">Reference proteome</keyword>
<dbReference type="InterPro" id="IPR036641">
    <property type="entry name" value="HPT_dom_sf"/>
</dbReference>
<dbReference type="Gene3D" id="1.20.120.160">
    <property type="entry name" value="HPT domain"/>
    <property type="match status" value="1"/>
</dbReference>
<keyword evidence="1" id="KW-0902">Two-component regulatory system</keyword>
<evidence type="ECO:0000259" key="2">
    <source>
        <dbReference type="Pfam" id="PF01627"/>
    </source>
</evidence>
<proteinExistence type="predicted"/>
<dbReference type="EMBL" id="LPXO01000007">
    <property type="protein sequence ID" value="KUF10385.1"/>
    <property type="molecule type" value="Genomic_DNA"/>
</dbReference>
<feature type="domain" description="HPt" evidence="2">
    <location>
        <begin position="13"/>
        <end position="97"/>
    </location>
</feature>
<reference evidence="3 4" key="1">
    <citation type="submission" date="2015-12" db="EMBL/GenBank/DDBJ databases">
        <authorList>
            <person name="Shamseldin A."/>
            <person name="Moawad H."/>
            <person name="Abd El-Rahim W.M."/>
            <person name="Sadowsky M.J."/>
        </authorList>
    </citation>
    <scope>NUCLEOTIDE SEQUENCE [LARGE SCALE GENOMIC DNA]</scope>
    <source>
        <strain evidence="3 4">SJ5A-1</strain>
    </source>
</reference>
<organism evidence="3 4">
    <name type="scientific">Pseudoponticoccus marisrubri</name>
    <dbReference type="NCBI Taxonomy" id="1685382"/>
    <lineage>
        <taxon>Bacteria</taxon>
        <taxon>Pseudomonadati</taxon>
        <taxon>Pseudomonadota</taxon>
        <taxon>Alphaproteobacteria</taxon>
        <taxon>Rhodobacterales</taxon>
        <taxon>Roseobacteraceae</taxon>
        <taxon>Pseudoponticoccus</taxon>
    </lineage>
</organism>
<dbReference type="Pfam" id="PF01627">
    <property type="entry name" value="Hpt"/>
    <property type="match status" value="1"/>
</dbReference>
<dbReference type="Proteomes" id="UP000054396">
    <property type="component" value="Unassembled WGS sequence"/>
</dbReference>
<evidence type="ECO:0000313" key="4">
    <source>
        <dbReference type="Proteomes" id="UP000054396"/>
    </source>
</evidence>
<evidence type="ECO:0000313" key="3">
    <source>
        <dbReference type="EMBL" id="KUF10385.1"/>
    </source>
</evidence>
<dbReference type="GO" id="GO:0004672">
    <property type="term" value="F:protein kinase activity"/>
    <property type="evidence" value="ECO:0007669"/>
    <property type="project" value="UniProtKB-ARBA"/>
</dbReference>
<dbReference type="AlphaFoldDB" id="A0A0W7WIM4"/>
<evidence type="ECO:0000256" key="1">
    <source>
        <dbReference type="ARBA" id="ARBA00023012"/>
    </source>
</evidence>